<dbReference type="Gene3D" id="3.30.1330.40">
    <property type="entry name" value="RutC-like"/>
    <property type="match status" value="1"/>
</dbReference>
<reference evidence="2 3" key="1">
    <citation type="submission" date="2024-02" db="EMBL/GenBank/DDBJ databases">
        <title>De novo assembly and annotation of 12 fungi associated with fruit tree decline syndrome in Ontario, Canada.</title>
        <authorList>
            <person name="Sulman M."/>
            <person name="Ellouze W."/>
            <person name="Ilyukhin E."/>
        </authorList>
    </citation>
    <scope>NUCLEOTIDE SEQUENCE [LARGE SCALE GENOMIC DNA]</scope>
    <source>
        <strain evidence="2 3">M1-105</strain>
    </source>
</reference>
<evidence type="ECO:0000313" key="3">
    <source>
        <dbReference type="Proteomes" id="UP001521116"/>
    </source>
</evidence>
<evidence type="ECO:0000256" key="1">
    <source>
        <dbReference type="ARBA" id="ARBA00010552"/>
    </source>
</evidence>
<dbReference type="PANTHER" id="PTHR11803">
    <property type="entry name" value="2-IMINOBUTANOATE/2-IMINOPROPANOATE DEAMINASE RIDA"/>
    <property type="match status" value="1"/>
</dbReference>
<dbReference type="PANTHER" id="PTHR11803:SF42">
    <property type="entry name" value="MMF1"/>
    <property type="match status" value="1"/>
</dbReference>
<dbReference type="NCBIfam" id="TIGR00004">
    <property type="entry name" value="Rid family detoxifying hydrolase"/>
    <property type="match status" value="1"/>
</dbReference>
<dbReference type="SUPFAM" id="SSF55298">
    <property type="entry name" value="YjgF-like"/>
    <property type="match status" value="1"/>
</dbReference>
<dbReference type="InterPro" id="IPR006056">
    <property type="entry name" value="RidA"/>
</dbReference>
<name>A0ABR3SF26_9PEZI</name>
<comment type="caution">
    <text evidence="2">The sequence shown here is derived from an EMBL/GenBank/DDBJ whole genome shotgun (WGS) entry which is preliminary data.</text>
</comment>
<dbReference type="Proteomes" id="UP001521116">
    <property type="component" value="Unassembled WGS sequence"/>
</dbReference>
<dbReference type="CDD" id="cd00448">
    <property type="entry name" value="YjgF_YER057c_UK114_family"/>
    <property type="match status" value="1"/>
</dbReference>
<proteinExistence type="inferred from homology"/>
<sequence>MTTRTAVLSPNAPAPSPLMSQAVIHNGTVYRSGALGIDPATSKFVEGGPYERTAQALRNLGAVLGAAGSGLDKVVKVTIFLSSMNYYADVNKAYAEAFTSDPKPCRTCVEVAKLPLDAEVEIELVAALV</sequence>
<dbReference type="InterPro" id="IPR035959">
    <property type="entry name" value="RutC-like_sf"/>
</dbReference>
<accession>A0ABR3SF26</accession>
<dbReference type="Pfam" id="PF01042">
    <property type="entry name" value="Ribonuc_L-PSP"/>
    <property type="match status" value="1"/>
</dbReference>
<gene>
    <name evidence="2" type="ORF">SLS56_010242</name>
</gene>
<organism evidence="2 3">
    <name type="scientific">Neofusicoccum ribis</name>
    <dbReference type="NCBI Taxonomy" id="45134"/>
    <lineage>
        <taxon>Eukaryota</taxon>
        <taxon>Fungi</taxon>
        <taxon>Dikarya</taxon>
        <taxon>Ascomycota</taxon>
        <taxon>Pezizomycotina</taxon>
        <taxon>Dothideomycetes</taxon>
        <taxon>Dothideomycetes incertae sedis</taxon>
        <taxon>Botryosphaeriales</taxon>
        <taxon>Botryosphaeriaceae</taxon>
        <taxon>Neofusicoccum</taxon>
    </lineage>
</organism>
<comment type="similarity">
    <text evidence="1">Belongs to the RutC family.</text>
</comment>
<dbReference type="EMBL" id="JAJVDC020000193">
    <property type="protein sequence ID" value="KAL1619154.1"/>
    <property type="molecule type" value="Genomic_DNA"/>
</dbReference>
<dbReference type="InterPro" id="IPR006175">
    <property type="entry name" value="YjgF/YER057c/UK114"/>
</dbReference>
<keyword evidence="3" id="KW-1185">Reference proteome</keyword>
<evidence type="ECO:0000313" key="2">
    <source>
        <dbReference type="EMBL" id="KAL1619154.1"/>
    </source>
</evidence>
<protein>
    <submittedName>
        <fullName evidence="2">Uncharacterized protein</fullName>
    </submittedName>
</protein>